<dbReference type="EMBL" id="BEXD01003999">
    <property type="protein sequence ID" value="GBC05283.1"/>
    <property type="molecule type" value="Genomic_DNA"/>
</dbReference>
<comment type="caution">
    <text evidence="1">The sequence shown here is derived from an EMBL/GenBank/DDBJ whole genome shotgun (WGS) entry which is preliminary data.</text>
</comment>
<dbReference type="AlphaFoldDB" id="A0A2Z6RWP7"/>
<organism evidence="1 2">
    <name type="scientific">Rhizophagus clarus</name>
    <dbReference type="NCBI Taxonomy" id="94130"/>
    <lineage>
        <taxon>Eukaryota</taxon>
        <taxon>Fungi</taxon>
        <taxon>Fungi incertae sedis</taxon>
        <taxon>Mucoromycota</taxon>
        <taxon>Glomeromycotina</taxon>
        <taxon>Glomeromycetes</taxon>
        <taxon>Glomerales</taxon>
        <taxon>Glomeraceae</taxon>
        <taxon>Rhizophagus</taxon>
    </lineage>
</organism>
<name>A0A2Z6RWP7_9GLOM</name>
<gene>
    <name evidence="1" type="ORF">RclHR1_06150009</name>
</gene>
<protein>
    <submittedName>
        <fullName evidence="1">Uncharacterized protein</fullName>
    </submittedName>
</protein>
<reference evidence="1 2" key="1">
    <citation type="submission" date="2017-11" db="EMBL/GenBank/DDBJ databases">
        <title>The genome of Rhizophagus clarus HR1 reveals common genetic basis of auxotrophy among arbuscular mycorrhizal fungi.</title>
        <authorList>
            <person name="Kobayashi Y."/>
        </authorList>
    </citation>
    <scope>NUCLEOTIDE SEQUENCE [LARGE SCALE GENOMIC DNA]</scope>
    <source>
        <strain evidence="1 2">HR1</strain>
    </source>
</reference>
<proteinExistence type="predicted"/>
<dbReference type="Proteomes" id="UP000247702">
    <property type="component" value="Unassembled WGS sequence"/>
</dbReference>
<sequence>MQDRLDIIFPLCEDNSDDDEKYKVTGDVLEENISTFSEYGTSGNEEIDQFLQNSQLNATNPQTFLEWIPYEKLVDIKFLSDHSKGTILYSAVWMDGPRILWDQQNQEYKRSKIQVLIKAHNNQVESLNEVPLYQLFFKMIKTL</sequence>
<evidence type="ECO:0000313" key="2">
    <source>
        <dbReference type="Proteomes" id="UP000247702"/>
    </source>
</evidence>
<accession>A0A2Z6RWP7</accession>
<evidence type="ECO:0000313" key="1">
    <source>
        <dbReference type="EMBL" id="GBC05283.1"/>
    </source>
</evidence>
<keyword evidence="2" id="KW-1185">Reference proteome</keyword>